<dbReference type="AlphaFoldDB" id="A0A3S8ZW01"/>
<evidence type="ECO:0000313" key="1">
    <source>
        <dbReference type="EMBL" id="AZN37652.1"/>
    </source>
</evidence>
<name>A0A3S8ZW01_9NEIS</name>
<proteinExistence type="predicted"/>
<dbReference type="EMBL" id="CP034433">
    <property type="protein sequence ID" value="AZN37652.1"/>
    <property type="molecule type" value="Genomic_DNA"/>
</dbReference>
<gene>
    <name evidence="1" type="ORF">EJO50_14965</name>
</gene>
<reference evidence="1 2" key="1">
    <citation type="submission" date="2018-12" db="EMBL/GenBank/DDBJ databases">
        <title>Complete genome sequence of Iodobacter sp. H11R3.</title>
        <authorList>
            <person name="Bae J.-W."/>
        </authorList>
    </citation>
    <scope>NUCLEOTIDE SEQUENCE [LARGE SCALE GENOMIC DNA]</scope>
    <source>
        <strain evidence="1 2">H11R3</strain>
    </source>
</reference>
<protein>
    <submittedName>
        <fullName evidence="1">Uncharacterized protein</fullName>
    </submittedName>
</protein>
<accession>A0A3S8ZW01</accession>
<organism evidence="1 2">
    <name type="scientific">Iodobacter ciconiae</name>
    <dbReference type="NCBI Taxonomy" id="2496266"/>
    <lineage>
        <taxon>Bacteria</taxon>
        <taxon>Pseudomonadati</taxon>
        <taxon>Pseudomonadota</taxon>
        <taxon>Betaproteobacteria</taxon>
        <taxon>Neisseriales</taxon>
        <taxon>Chitinibacteraceae</taxon>
        <taxon>Iodobacter</taxon>
    </lineage>
</organism>
<dbReference type="RefSeq" id="WP_125975486.1">
    <property type="nucleotide sequence ID" value="NZ_CP034433.1"/>
</dbReference>
<keyword evidence="2" id="KW-1185">Reference proteome</keyword>
<evidence type="ECO:0000313" key="2">
    <source>
        <dbReference type="Proteomes" id="UP000282438"/>
    </source>
</evidence>
<sequence>MLKLTVTLETIRRVNQDRVEGKRMADYSLPEKVRAEILQTRYSENQINQAFAAITRTHATVG</sequence>
<dbReference type="KEGG" id="iod:EJO50_14965"/>
<dbReference type="Proteomes" id="UP000282438">
    <property type="component" value="Chromosome"/>
</dbReference>